<organism evidence="1 2">
    <name type="scientific">Araneus ventricosus</name>
    <name type="common">Orbweaver spider</name>
    <name type="synonym">Epeira ventricosa</name>
    <dbReference type="NCBI Taxonomy" id="182803"/>
    <lineage>
        <taxon>Eukaryota</taxon>
        <taxon>Metazoa</taxon>
        <taxon>Ecdysozoa</taxon>
        <taxon>Arthropoda</taxon>
        <taxon>Chelicerata</taxon>
        <taxon>Arachnida</taxon>
        <taxon>Araneae</taxon>
        <taxon>Araneomorphae</taxon>
        <taxon>Entelegynae</taxon>
        <taxon>Araneoidea</taxon>
        <taxon>Araneidae</taxon>
        <taxon>Araneus</taxon>
    </lineage>
</organism>
<reference evidence="1 2" key="1">
    <citation type="journal article" date="2019" name="Sci. Rep.">
        <title>Orb-weaving spider Araneus ventricosus genome elucidates the spidroin gene catalogue.</title>
        <authorList>
            <person name="Kono N."/>
            <person name="Nakamura H."/>
            <person name="Ohtoshi R."/>
            <person name="Moran D.A.P."/>
            <person name="Shinohara A."/>
            <person name="Yoshida Y."/>
            <person name="Fujiwara M."/>
            <person name="Mori M."/>
            <person name="Tomita M."/>
            <person name="Arakawa K."/>
        </authorList>
    </citation>
    <scope>NUCLEOTIDE SEQUENCE [LARGE SCALE GENOMIC DNA]</scope>
</reference>
<dbReference type="EMBL" id="BGPR01005253">
    <property type="protein sequence ID" value="GBN08323.1"/>
    <property type="molecule type" value="Genomic_DNA"/>
</dbReference>
<evidence type="ECO:0000313" key="1">
    <source>
        <dbReference type="EMBL" id="GBN08323.1"/>
    </source>
</evidence>
<dbReference type="Proteomes" id="UP000499080">
    <property type="component" value="Unassembled WGS sequence"/>
</dbReference>
<name>A0A4Y2L3E9_ARAVE</name>
<comment type="caution">
    <text evidence="1">The sequence shown here is derived from an EMBL/GenBank/DDBJ whole genome shotgun (WGS) entry which is preliminary data.</text>
</comment>
<proteinExistence type="predicted"/>
<evidence type="ECO:0000313" key="2">
    <source>
        <dbReference type="Proteomes" id="UP000499080"/>
    </source>
</evidence>
<sequence length="82" mass="9977">MCGTARLWFDNNEDQFKKWSDFERLFEETFGMPEDLKRFAEGLLRTRAHRPGETYDSNVQDVLSLWRRVDKSMIGRTRRYRI</sequence>
<dbReference type="OrthoDB" id="10017232at2759"/>
<protein>
    <recommendedName>
        <fullName evidence="3">Retrotransposon gag domain-containing protein</fullName>
    </recommendedName>
</protein>
<dbReference type="AlphaFoldDB" id="A0A4Y2L3E9"/>
<accession>A0A4Y2L3E9</accession>
<keyword evidence="2" id="KW-1185">Reference proteome</keyword>
<gene>
    <name evidence="1" type="ORF">AVEN_274513_1</name>
</gene>
<evidence type="ECO:0008006" key="3">
    <source>
        <dbReference type="Google" id="ProtNLM"/>
    </source>
</evidence>